<comment type="caution">
    <text evidence="1">The sequence shown here is derived from an EMBL/GenBank/DDBJ whole genome shotgun (WGS) entry which is preliminary data.</text>
</comment>
<dbReference type="Proteomes" id="UP001558652">
    <property type="component" value="Unassembled WGS sequence"/>
</dbReference>
<reference evidence="1 2" key="1">
    <citation type="submission" date="2024-07" db="EMBL/GenBank/DDBJ databases">
        <title>Chromosome-level genome assembly of the water stick insect Ranatra chinensis (Heteroptera: Nepidae).</title>
        <authorList>
            <person name="Liu X."/>
        </authorList>
    </citation>
    <scope>NUCLEOTIDE SEQUENCE [LARGE SCALE GENOMIC DNA]</scope>
    <source>
        <strain evidence="1">Cailab_2021Rc</strain>
        <tissue evidence="1">Muscle</tissue>
    </source>
</reference>
<accession>A0ABD0YNX7</accession>
<sequence>KQQILANLANFSYDPINYDILRDLKVIDIFLNELSEGDETSVELALGGLCNICLDKDNKAYIISNGGIKLVAHYLGASDVETVTSSITTLLYLVTPESKAGNYFGC</sequence>
<dbReference type="SMART" id="SM00185">
    <property type="entry name" value="ARM"/>
    <property type="match status" value="2"/>
</dbReference>
<dbReference type="Gene3D" id="1.25.10.10">
    <property type="entry name" value="Leucine-rich Repeat Variant"/>
    <property type="match status" value="1"/>
</dbReference>
<dbReference type="InterPro" id="IPR011989">
    <property type="entry name" value="ARM-like"/>
</dbReference>
<dbReference type="InterPro" id="IPR042462">
    <property type="entry name" value="ARMC7"/>
</dbReference>
<dbReference type="PANTHER" id="PTHR46263:SF1">
    <property type="entry name" value="ARMADILLO REPEAT-CONTAINING PROTEIN 7"/>
    <property type="match status" value="1"/>
</dbReference>
<protein>
    <recommendedName>
        <fullName evidence="3">Armadillo repeat-containing protein 7</fullName>
    </recommendedName>
</protein>
<dbReference type="PANTHER" id="PTHR46263">
    <property type="entry name" value="ARMADILLO REPEAT-CONTAINING PROTEIN 7"/>
    <property type="match status" value="1"/>
</dbReference>
<feature type="non-terminal residue" evidence="1">
    <location>
        <position position="1"/>
    </location>
</feature>
<evidence type="ECO:0008006" key="3">
    <source>
        <dbReference type="Google" id="ProtNLM"/>
    </source>
</evidence>
<dbReference type="SUPFAM" id="SSF48371">
    <property type="entry name" value="ARM repeat"/>
    <property type="match status" value="1"/>
</dbReference>
<organism evidence="1 2">
    <name type="scientific">Ranatra chinensis</name>
    <dbReference type="NCBI Taxonomy" id="642074"/>
    <lineage>
        <taxon>Eukaryota</taxon>
        <taxon>Metazoa</taxon>
        <taxon>Ecdysozoa</taxon>
        <taxon>Arthropoda</taxon>
        <taxon>Hexapoda</taxon>
        <taxon>Insecta</taxon>
        <taxon>Pterygota</taxon>
        <taxon>Neoptera</taxon>
        <taxon>Paraneoptera</taxon>
        <taxon>Hemiptera</taxon>
        <taxon>Heteroptera</taxon>
        <taxon>Panheteroptera</taxon>
        <taxon>Nepomorpha</taxon>
        <taxon>Nepidae</taxon>
        <taxon>Ranatrinae</taxon>
        <taxon>Ranatra</taxon>
    </lineage>
</organism>
<dbReference type="InterPro" id="IPR016024">
    <property type="entry name" value="ARM-type_fold"/>
</dbReference>
<evidence type="ECO:0000313" key="2">
    <source>
        <dbReference type="Proteomes" id="UP001558652"/>
    </source>
</evidence>
<dbReference type="InterPro" id="IPR000225">
    <property type="entry name" value="Armadillo"/>
</dbReference>
<dbReference type="AlphaFoldDB" id="A0ABD0YNX7"/>
<proteinExistence type="predicted"/>
<name>A0ABD0YNX7_9HEMI</name>
<keyword evidence="2" id="KW-1185">Reference proteome</keyword>
<evidence type="ECO:0000313" key="1">
    <source>
        <dbReference type="EMBL" id="KAL1132214.1"/>
    </source>
</evidence>
<dbReference type="EMBL" id="JBFDAA010000005">
    <property type="protein sequence ID" value="KAL1132214.1"/>
    <property type="molecule type" value="Genomic_DNA"/>
</dbReference>
<gene>
    <name evidence="1" type="ORF">AAG570_010171</name>
</gene>